<protein>
    <submittedName>
        <fullName evidence="1">DNA packaging protein</fullName>
    </submittedName>
</protein>
<reference evidence="1 2" key="1">
    <citation type="submission" date="2019-12" db="EMBL/GenBank/DDBJ databases">
        <title>The Isolation and Genome Sequencing of Six Novel Lytic Bacteriophages from the Rumen Active Against Butyrivibrio fibrisolvens.</title>
        <authorList>
            <person name="Friedersdorff J.C.A."/>
            <person name="Kingston-Smith A.H."/>
            <person name="Pachebat J.A."/>
            <person name="Rooke D."/>
            <person name="Creevey C.J."/>
        </authorList>
    </citation>
    <scope>NUCLEOTIDE SEQUENCE [LARGE SCALE GENOMIC DNA]</scope>
</reference>
<name>A0A6B9SS67_9CAUD</name>
<accession>A0A6B9SS67</accession>
<dbReference type="InterPro" id="IPR056951">
    <property type="entry name" value="Phage_connect_2"/>
</dbReference>
<organism evidence="1 2">
    <name type="scientific">Butyrivibrio phage Idris</name>
    <dbReference type="NCBI Taxonomy" id="2696360"/>
    <lineage>
        <taxon>Viruses</taxon>
        <taxon>Duplodnaviria</taxon>
        <taxon>Heunggongvirae</taxon>
        <taxon>Uroviricota</taxon>
        <taxon>Caudoviricetes</taxon>
        <taxon>Arawnvirus</taxon>
        <taxon>Arawnvirus arawn</taxon>
    </lineage>
</organism>
<sequence>MAIVITQTLTDKVRVALRISNTSEAITAEINDTIAACLQDLSAQGVVKLDQDDALIIRAVILFARSEFNYNGKAEQFRNSYDMQKMSLALDIDYNTPAESEG</sequence>
<dbReference type="Proteomes" id="UP000464827">
    <property type="component" value="Segment"/>
</dbReference>
<proteinExistence type="predicted"/>
<dbReference type="Pfam" id="PF24829">
    <property type="entry name" value="Phage_connect_2"/>
    <property type="match status" value="1"/>
</dbReference>
<dbReference type="EMBL" id="MN882554">
    <property type="protein sequence ID" value="QHJ73820.1"/>
    <property type="molecule type" value="Genomic_DNA"/>
</dbReference>
<evidence type="ECO:0000313" key="1">
    <source>
        <dbReference type="EMBL" id="QHJ73820.1"/>
    </source>
</evidence>
<evidence type="ECO:0000313" key="2">
    <source>
        <dbReference type="Proteomes" id="UP000464827"/>
    </source>
</evidence>